<dbReference type="CDD" id="cd00051">
    <property type="entry name" value="EFh"/>
    <property type="match status" value="1"/>
</dbReference>
<dbReference type="Gene3D" id="1.10.238.10">
    <property type="entry name" value="EF-hand"/>
    <property type="match status" value="1"/>
</dbReference>
<proteinExistence type="predicted"/>
<evidence type="ECO:0000256" key="2">
    <source>
        <dbReference type="ARBA" id="ARBA00022692"/>
    </source>
</evidence>
<feature type="transmembrane region" description="Helical" evidence="7">
    <location>
        <begin position="1808"/>
        <end position="1833"/>
    </location>
</feature>
<accession>A0ABR1FVQ3</accession>
<keyword evidence="5 7" id="KW-0472">Membrane</keyword>
<sequence length="2252" mass="240515">MKFLSADTRAALSAARRGRIFFDGARAADLRPQLRRTGADKDVDATGRELWLLEAAPPRAARQRAALARAARACARVSPAQYRAGPGGAARLLPAPDGASCDLVLERVARDRGGAGAAADASPLLRGNKANEFFFVEQEGGGWFLACIDQIAYSVGAAEALSQLVSDNEELLERHIDARRRRLRVAHRGAGPRADLLGFLGAICSCRGRGVKSNQELCAARLGSASRRAGRAAGRARPRRSAARSCCGSARGGGGLPPGPPVEWAATGAAPAAFLGESELRAGFSRAYASWTCPADGGAWEPRTSHLFWGPGRAGVRRAGGRVVLGLAVVSDGRGGAWVELGDLLWILEEDDAARDALCRDVVGCPYDEVYAAARGDEALRAGLARQKQLARYFVEQVRTLSEMVRTRSYKVARVVEKEWSYGLLVSSMVDARLPAAARAALVRLLHHLYLDRYPHEENCGKAQLPEQIVVVDPTSALYPQSDPALKDADATLRKSGYVDRRDSLNDDADFVAAERRAARRIRDFVAFPTSDKFHLVDAAVAAALRGDGRHTDDGAAYDGALLDALHALVSFGFCARMSDVAANAAALIGLLDARRRAVAPRLLPIAAAAAAEPVHMIAYFDAVDAAAAAAAARACVGALPPRRAAPGVAGGNKARGDILRGLGQRRTLADDGDTAGAAGAAAPPPSPRAVEDVRDAADPSRRRPSLIRKFLEPEKQYELEDVLVDLMLTESDALAAATFRLAQRVRAQRAVAGFLRDTPVLERAARDLAVVAAAAADARPARRPRAAPRGGGFAGRRRAPSPRALPELDAPRSPRRDDDALRDYLDGGGADRREATAVTACSVLAALARRRRGRWRALGRPDVVDAAASLLLDDGPPRDVVLGAARLLAATLQRPHAGRARGDAEHGDRCAVARALGKRPAAWLRRLAVFADDSDDDDDDLAARVDAAGDLLRAYGACAAELALVDDGAQPAGDGGVEDLVDAPARGDDAALGRRRRRGAAARATGRRGAARDYSLLADDAAAAVDAARPAGAAARAARGRAPRVSAVRHSGAVHAQDEERLMAARLHTLTETGEDCFLTSLRVRRGGAVAAAVAERLVRFCGANMHDPRHEATVLDAMETLATFLRFHAANHAASQLPADHGLTLSSPETLQPAACEVFDMIDTDGSGAITFEEIMDALQSNPYVFNFMNECGDERLASFCDPRTLASAFASIDGDGSNTISKKEWEAVVAEGVVGAGSPLARRAKRAWDASEAPKAQCVILLLAVSSVALALGGAGAGTRRAVDMGVTLAFLAELTCRVACWELMRPPSASRAANARAFIADPFRLVDVVAVALDLLFLGLDRSNGGARGARAVRVFKLVLSRVARLLEAVNPRVVLVRRNVARTRLEAEQRALAAAGGVDVAYGMVAAPQLDDRLRVGALGLSALLLFGGVEATRRRYLENLRGTDPEGYFFQYTAVDLLLGTVSDRGELMGAMASQEGLNRRSFDLFAAAARLLDALVAGDAAGDLPARELAPAAESRRAAARRGESYRGDAAAGGGLFRCVDAEGFAAEPLGAAPSKWARLRRHYHESFAVKGGVVKNWARKPNNPWRRLREHVGRSFVVQKGVLNHWSRAAEDRREASFLGDVRKAGRRARDNLRELGAMGGNFAALLPLDLHMGAAAALDDGRVFRSGDAAAVAAAANLALLKIKCLTALVCALEGAGDDLRGAIVGHAELRPALDRVALELREARVENARRAAVDAPLLVSPALLAKAARDGVPRPRRRIAEKAGREDEWRALGPRSAAPPLAALLVRDAFFIDRKARIAAYVSAALAAAVAAGFAAFLAVAAATVFPTVYTRHAQAYQRARMGLLEATSGEPGDDRGDDGAAPRLRRLLFEDNALARGLRESRRWDRDHGYEDAYALYVAAVLAAAAPPRLRRWYAKIDSKDAFWYCTAYDFATASEEIVGHALLLGVVACGVFASCDCFGLLLLEIVLLSSSLRNVTRAILRPFNELLVATYLMCVVCLVFTVVGLLAFQSLRGDDHYCKTVKECLFLNVYHGIVNGELVSVTKHVTNDAATDYHDLLMPSNAELKRMLLQLVFNIVVALLLLNMISGIILDAFTQETINAQRLAERRANENFATGLTRAQLEAAELDFAEHQALFSMRNYVHFVGYLAAKDPSIDSPVEAYVRAKNADADFSWIPLGTCFSLERSKRMRASKSENEVARLHDRLDAIAADQERRHAAALEKVDDLAAAVAALSTQLGAPR</sequence>
<dbReference type="Pfam" id="PF13202">
    <property type="entry name" value="EF-hand_5"/>
    <property type="match status" value="2"/>
</dbReference>
<evidence type="ECO:0000256" key="4">
    <source>
        <dbReference type="ARBA" id="ARBA00022989"/>
    </source>
</evidence>
<dbReference type="EMBL" id="JBBJCI010000222">
    <property type="protein sequence ID" value="KAK7239753.1"/>
    <property type="molecule type" value="Genomic_DNA"/>
</dbReference>
<dbReference type="PROSITE" id="PS50222">
    <property type="entry name" value="EF_HAND_2"/>
    <property type="match status" value="2"/>
</dbReference>
<feature type="transmembrane region" description="Helical" evidence="7">
    <location>
        <begin position="1954"/>
        <end position="1980"/>
    </location>
</feature>
<evidence type="ECO:0000313" key="10">
    <source>
        <dbReference type="Proteomes" id="UP001363151"/>
    </source>
</evidence>
<feature type="region of interest" description="Disordered" evidence="6">
    <location>
        <begin position="229"/>
        <end position="261"/>
    </location>
</feature>
<feature type="compositionally biased region" description="Basic residues" evidence="6">
    <location>
        <begin position="229"/>
        <end position="242"/>
    </location>
</feature>
<feature type="transmembrane region" description="Helical" evidence="7">
    <location>
        <begin position="2000"/>
        <end position="2020"/>
    </location>
</feature>
<evidence type="ECO:0000256" key="6">
    <source>
        <dbReference type="SAM" id="MobiDB-lite"/>
    </source>
</evidence>
<dbReference type="InterPro" id="IPR005821">
    <property type="entry name" value="Ion_trans_dom"/>
</dbReference>
<keyword evidence="2 7" id="KW-0812">Transmembrane</keyword>
<dbReference type="Gene3D" id="1.10.287.70">
    <property type="match status" value="1"/>
</dbReference>
<keyword evidence="10" id="KW-1185">Reference proteome</keyword>
<organism evidence="9 10">
    <name type="scientific">Aureococcus anophagefferens</name>
    <name type="common">Harmful bloom alga</name>
    <dbReference type="NCBI Taxonomy" id="44056"/>
    <lineage>
        <taxon>Eukaryota</taxon>
        <taxon>Sar</taxon>
        <taxon>Stramenopiles</taxon>
        <taxon>Ochrophyta</taxon>
        <taxon>Pelagophyceae</taxon>
        <taxon>Pelagomonadales</taxon>
        <taxon>Pelagomonadaceae</taxon>
        <taxon>Aureococcus</taxon>
    </lineage>
</organism>
<name>A0ABR1FVQ3_AURAN</name>
<dbReference type="InterPro" id="IPR015925">
    <property type="entry name" value="Ryanodine_IP3_receptor"/>
</dbReference>
<gene>
    <name evidence="9" type="primary">RYR1</name>
    <name evidence="9" type="ORF">SO694_00029011</name>
</gene>
<feature type="region of interest" description="Disordered" evidence="6">
    <location>
        <begin position="671"/>
        <end position="705"/>
    </location>
</feature>
<dbReference type="SUPFAM" id="SSF47473">
    <property type="entry name" value="EF-hand"/>
    <property type="match status" value="1"/>
</dbReference>
<evidence type="ECO:0000256" key="1">
    <source>
        <dbReference type="ARBA" id="ARBA00004141"/>
    </source>
</evidence>
<comment type="caution">
    <text evidence="9">The sequence shown here is derived from an EMBL/GenBank/DDBJ whole genome shotgun (WGS) entry which is preliminary data.</text>
</comment>
<dbReference type="InterPro" id="IPR002048">
    <property type="entry name" value="EF_hand_dom"/>
</dbReference>
<feature type="domain" description="EF-hand" evidence="8">
    <location>
        <begin position="1203"/>
        <end position="1238"/>
    </location>
</feature>
<feature type="transmembrane region" description="Helical" evidence="7">
    <location>
        <begin position="2080"/>
        <end position="2102"/>
    </location>
</feature>
<comment type="subcellular location">
    <subcellularLocation>
        <location evidence="1">Membrane</location>
        <topology evidence="1">Multi-pass membrane protein</topology>
    </subcellularLocation>
</comment>
<dbReference type="PANTHER" id="PTHR13715">
    <property type="entry name" value="RYANODINE RECEPTOR AND IP3 RECEPTOR"/>
    <property type="match status" value="1"/>
</dbReference>
<feature type="region of interest" description="Disordered" evidence="6">
    <location>
        <begin position="778"/>
        <end position="826"/>
    </location>
</feature>
<evidence type="ECO:0000256" key="7">
    <source>
        <dbReference type="SAM" id="Phobius"/>
    </source>
</evidence>
<dbReference type="Proteomes" id="UP001363151">
    <property type="component" value="Unassembled WGS sequence"/>
</dbReference>
<keyword evidence="4 7" id="KW-1133">Transmembrane helix</keyword>
<dbReference type="PANTHER" id="PTHR13715:SF99">
    <property type="entry name" value="INOSITOL 1,4,5-TRISPHOSPHATE RECEPTOR-LIKE PROTEIN A"/>
    <property type="match status" value="1"/>
</dbReference>
<dbReference type="InterPro" id="IPR011992">
    <property type="entry name" value="EF-hand-dom_pair"/>
</dbReference>
<keyword evidence="3" id="KW-0106">Calcium</keyword>
<feature type="compositionally biased region" description="Basic and acidic residues" evidence="6">
    <location>
        <begin position="690"/>
        <end position="702"/>
    </location>
</feature>
<dbReference type="Pfam" id="PF00520">
    <property type="entry name" value="Ion_trans"/>
    <property type="match status" value="1"/>
</dbReference>
<protein>
    <submittedName>
        <fullName evidence="9">Inositol 1,4,5-trisphosphate-sensitive calcium-release channel</fullName>
    </submittedName>
</protein>
<evidence type="ECO:0000256" key="3">
    <source>
        <dbReference type="ARBA" id="ARBA00022837"/>
    </source>
</evidence>
<dbReference type="SMART" id="SM00054">
    <property type="entry name" value="EFh"/>
    <property type="match status" value="2"/>
</dbReference>
<evidence type="ECO:0000256" key="5">
    <source>
        <dbReference type="ARBA" id="ARBA00023136"/>
    </source>
</evidence>
<reference evidence="9 10" key="1">
    <citation type="submission" date="2024-03" db="EMBL/GenBank/DDBJ databases">
        <title>Aureococcus anophagefferens CCMP1851 and Kratosvirus quantuckense: Draft genome of a second virus-susceptible host strain in the model system.</title>
        <authorList>
            <person name="Chase E."/>
            <person name="Truchon A.R."/>
            <person name="Schepens W."/>
            <person name="Wilhelm S.W."/>
        </authorList>
    </citation>
    <scope>NUCLEOTIDE SEQUENCE [LARGE SCALE GENOMIC DNA]</scope>
    <source>
        <strain evidence="9 10">CCMP1851</strain>
    </source>
</reference>
<dbReference type="InterPro" id="IPR018247">
    <property type="entry name" value="EF_Hand_1_Ca_BS"/>
</dbReference>
<feature type="compositionally biased region" description="Basic and acidic residues" evidence="6">
    <location>
        <begin position="810"/>
        <end position="826"/>
    </location>
</feature>
<feature type="domain" description="EF-hand" evidence="8">
    <location>
        <begin position="1159"/>
        <end position="1187"/>
    </location>
</feature>
<evidence type="ECO:0000259" key="8">
    <source>
        <dbReference type="PROSITE" id="PS50222"/>
    </source>
</evidence>
<dbReference type="PROSITE" id="PS00018">
    <property type="entry name" value="EF_HAND_1"/>
    <property type="match status" value="2"/>
</dbReference>
<evidence type="ECO:0000313" key="9">
    <source>
        <dbReference type="EMBL" id="KAK7239753.1"/>
    </source>
</evidence>